<dbReference type="EMBL" id="AFRT01000581">
    <property type="protein sequence ID" value="ELU43296.1"/>
    <property type="molecule type" value="Genomic_DNA"/>
</dbReference>
<gene>
    <name evidence="1" type="ORF">AG1IA_02663</name>
</gene>
<name>L8WZ08_THACA</name>
<proteinExistence type="predicted"/>
<protein>
    <submittedName>
        <fullName evidence="1">Uncharacterized protein</fullName>
    </submittedName>
</protein>
<comment type="caution">
    <text evidence="1">The sequence shown here is derived from an EMBL/GenBank/DDBJ whole genome shotgun (WGS) entry which is preliminary data.</text>
</comment>
<keyword evidence="2" id="KW-1185">Reference proteome</keyword>
<dbReference type="AlphaFoldDB" id="L8WZ08"/>
<dbReference type="OrthoDB" id="613763at2759"/>
<accession>L8WZ08</accession>
<sequence>MLPAKAARIGTPTYGSDRTHPGSFKTSLVNRLFYQECTRLMYRVIPKMTVRRSVMVICALARSPRLASLVRSYTITLKHADPTENLYRLLAKALGCMVNLRSLSFEIPGNKSWVLEKCSANIRWFKSSLEFDAKLADWLATKPYIRDLILTRAKCFSIQPSHLPDLSIIFGTPATVLSAINGRPIASVCFGLNGPVMLDLDNLSKTTVTVDHFGVAFDPMARGEEPNCIDFVYRCSAHVPRVQKLSFFATRSTFSPVSWLFGGYALN</sequence>
<reference evidence="1 2" key="1">
    <citation type="journal article" date="2013" name="Nat. Commun.">
        <title>The evolution and pathogenic mechanisms of the rice sheath blight pathogen.</title>
        <authorList>
            <person name="Zheng A."/>
            <person name="Lin R."/>
            <person name="Xu L."/>
            <person name="Qin P."/>
            <person name="Tang C."/>
            <person name="Ai P."/>
            <person name="Zhang D."/>
            <person name="Liu Y."/>
            <person name="Sun Z."/>
            <person name="Feng H."/>
            <person name="Wang Y."/>
            <person name="Chen Y."/>
            <person name="Liang X."/>
            <person name="Fu R."/>
            <person name="Li Q."/>
            <person name="Zhang J."/>
            <person name="Yu X."/>
            <person name="Xie Z."/>
            <person name="Ding L."/>
            <person name="Guan P."/>
            <person name="Tang J."/>
            <person name="Liang Y."/>
            <person name="Wang S."/>
            <person name="Deng Q."/>
            <person name="Li S."/>
            <person name="Zhu J."/>
            <person name="Wang L."/>
            <person name="Liu H."/>
            <person name="Li P."/>
        </authorList>
    </citation>
    <scope>NUCLEOTIDE SEQUENCE [LARGE SCALE GENOMIC DNA]</scope>
    <source>
        <strain evidence="2">AG-1 IA</strain>
    </source>
</reference>
<evidence type="ECO:0000313" key="2">
    <source>
        <dbReference type="Proteomes" id="UP000011668"/>
    </source>
</evidence>
<evidence type="ECO:0000313" key="1">
    <source>
        <dbReference type="EMBL" id="ELU43296.1"/>
    </source>
</evidence>
<dbReference type="HOGENOM" id="CLU_1042749_0_0_1"/>
<dbReference type="Proteomes" id="UP000011668">
    <property type="component" value="Unassembled WGS sequence"/>
</dbReference>
<organism evidence="1 2">
    <name type="scientific">Thanatephorus cucumeris (strain AG1-IA)</name>
    <name type="common">Rice sheath blight fungus</name>
    <name type="synonym">Rhizoctonia solani</name>
    <dbReference type="NCBI Taxonomy" id="983506"/>
    <lineage>
        <taxon>Eukaryota</taxon>
        <taxon>Fungi</taxon>
        <taxon>Dikarya</taxon>
        <taxon>Basidiomycota</taxon>
        <taxon>Agaricomycotina</taxon>
        <taxon>Agaricomycetes</taxon>
        <taxon>Cantharellales</taxon>
        <taxon>Ceratobasidiaceae</taxon>
        <taxon>Rhizoctonia</taxon>
        <taxon>Rhizoctonia solani AG-1</taxon>
    </lineage>
</organism>